<evidence type="ECO:0000313" key="4">
    <source>
        <dbReference type="Proteomes" id="UP000429607"/>
    </source>
</evidence>
<proteinExistence type="predicted"/>
<dbReference type="Proteomes" id="UP000434957">
    <property type="component" value="Unassembled WGS sequence"/>
</dbReference>
<name>A0A6A3P3Q9_9STRA</name>
<dbReference type="EMBL" id="QXFT01000163">
    <property type="protein sequence ID" value="KAE9352518.1"/>
    <property type="molecule type" value="Genomic_DNA"/>
</dbReference>
<dbReference type="AlphaFoldDB" id="A0A6A3P3Q9"/>
<accession>A0A6A3P3Q9</accession>
<evidence type="ECO:0000313" key="3">
    <source>
        <dbReference type="EMBL" id="KAE9352518.1"/>
    </source>
</evidence>
<organism evidence="2 4">
    <name type="scientific">Phytophthora rubi</name>
    <dbReference type="NCBI Taxonomy" id="129364"/>
    <lineage>
        <taxon>Eukaryota</taxon>
        <taxon>Sar</taxon>
        <taxon>Stramenopiles</taxon>
        <taxon>Oomycota</taxon>
        <taxon>Peronosporomycetes</taxon>
        <taxon>Peronosporales</taxon>
        <taxon>Peronosporaceae</taxon>
        <taxon>Phytophthora</taxon>
    </lineage>
</organism>
<reference evidence="4 6" key="1">
    <citation type="submission" date="2018-09" db="EMBL/GenBank/DDBJ databases">
        <title>Genomic investigation of the strawberry pathogen Phytophthora fragariae indicates pathogenicity is determined by transcriptional variation in three key races.</title>
        <authorList>
            <person name="Adams T.M."/>
            <person name="Armitage A.D."/>
            <person name="Sobczyk M.K."/>
            <person name="Bates H.J."/>
            <person name="Dunwell J.M."/>
            <person name="Nellist C.F."/>
            <person name="Harrison R.J."/>
        </authorList>
    </citation>
    <scope>NUCLEOTIDE SEQUENCE [LARGE SCALE GENOMIC DNA]</scope>
    <source>
        <strain evidence="2 4">SCRP249</strain>
        <strain evidence="1 6">SCRP324</strain>
        <strain evidence="3 5">SCRP333</strain>
    </source>
</reference>
<dbReference type="OrthoDB" id="10537649at2759"/>
<gene>
    <name evidence="2" type="ORF">PR001_g4093</name>
    <name evidence="1" type="ORF">PR002_g2581</name>
    <name evidence="3" type="ORF">PR003_g4340</name>
</gene>
<dbReference type="EMBL" id="QXFU01000089">
    <property type="protein sequence ID" value="KAE9044803.1"/>
    <property type="molecule type" value="Genomic_DNA"/>
</dbReference>
<evidence type="ECO:0000313" key="2">
    <source>
        <dbReference type="EMBL" id="KAE9047703.1"/>
    </source>
</evidence>
<dbReference type="EMBL" id="QXFV01000161">
    <property type="protein sequence ID" value="KAE9047703.1"/>
    <property type="molecule type" value="Genomic_DNA"/>
</dbReference>
<sequence>MPEREKVARGRNYTAAEDLELARAWIQVSTDA</sequence>
<keyword evidence="5" id="KW-1185">Reference proteome</keyword>
<evidence type="ECO:0000313" key="5">
    <source>
        <dbReference type="Proteomes" id="UP000434957"/>
    </source>
</evidence>
<protein>
    <submittedName>
        <fullName evidence="2">Uncharacterized protein</fullName>
    </submittedName>
</protein>
<evidence type="ECO:0000313" key="1">
    <source>
        <dbReference type="EMBL" id="KAE9044803.1"/>
    </source>
</evidence>
<evidence type="ECO:0000313" key="6">
    <source>
        <dbReference type="Proteomes" id="UP000435112"/>
    </source>
</evidence>
<dbReference type="Proteomes" id="UP000429607">
    <property type="component" value="Unassembled WGS sequence"/>
</dbReference>
<comment type="caution">
    <text evidence="2">The sequence shown here is derived from an EMBL/GenBank/DDBJ whole genome shotgun (WGS) entry which is preliminary data.</text>
</comment>
<dbReference type="Proteomes" id="UP000435112">
    <property type="component" value="Unassembled WGS sequence"/>
</dbReference>
<feature type="non-terminal residue" evidence="2">
    <location>
        <position position="32"/>
    </location>
</feature>